<dbReference type="PROSITE" id="PS51465">
    <property type="entry name" value="KAZAL_2"/>
    <property type="match status" value="1"/>
</dbReference>
<proteinExistence type="predicted"/>
<keyword evidence="2" id="KW-0646">Protease inhibitor</keyword>
<dbReference type="EMBL" id="CP159289">
    <property type="protein sequence ID" value="XCH24779.1"/>
    <property type="molecule type" value="Genomic_DNA"/>
</dbReference>
<dbReference type="InterPro" id="IPR002350">
    <property type="entry name" value="Kazal_dom"/>
</dbReference>
<organism evidence="2">
    <name type="scientific">Dyadobacter sp. 676</name>
    <dbReference type="NCBI Taxonomy" id="3088362"/>
    <lineage>
        <taxon>Bacteria</taxon>
        <taxon>Pseudomonadati</taxon>
        <taxon>Bacteroidota</taxon>
        <taxon>Cytophagia</taxon>
        <taxon>Cytophagales</taxon>
        <taxon>Spirosomataceae</taxon>
        <taxon>Dyadobacter</taxon>
    </lineage>
</organism>
<name>A0AAU8FLB1_9BACT</name>
<gene>
    <name evidence="2" type="ORF">ABV298_31590</name>
</gene>
<feature type="domain" description="Kazal-like" evidence="1">
    <location>
        <begin position="20"/>
        <end position="67"/>
    </location>
</feature>
<dbReference type="CDD" id="cd00104">
    <property type="entry name" value="KAZAL_FS"/>
    <property type="match status" value="1"/>
</dbReference>
<evidence type="ECO:0000313" key="2">
    <source>
        <dbReference type="EMBL" id="XCH24779.1"/>
    </source>
</evidence>
<dbReference type="InterPro" id="IPR036058">
    <property type="entry name" value="Kazal_dom_sf"/>
</dbReference>
<evidence type="ECO:0000259" key="1">
    <source>
        <dbReference type="PROSITE" id="PS51465"/>
    </source>
</evidence>
<dbReference type="Gene3D" id="3.30.60.30">
    <property type="match status" value="1"/>
</dbReference>
<dbReference type="SMART" id="SM00280">
    <property type="entry name" value="KAZAL"/>
    <property type="match status" value="1"/>
</dbReference>
<reference evidence="2" key="1">
    <citation type="submission" date="2024-06" db="EMBL/GenBank/DDBJ databases">
        <title>Sequencing and assembly of the genome of Dyadobacter sp. strain 676, a symbiont of Cyamopsis tetragonoloba.</title>
        <authorList>
            <person name="Guro P."/>
            <person name="Sazanova A."/>
            <person name="Kuznetsova I."/>
            <person name="Belimov A."/>
            <person name="Safronova V."/>
        </authorList>
    </citation>
    <scope>NUCLEOTIDE SEQUENCE</scope>
    <source>
        <strain evidence="2">676</strain>
    </source>
</reference>
<dbReference type="RefSeq" id="WP_353720093.1">
    <property type="nucleotide sequence ID" value="NZ_CP159289.1"/>
</dbReference>
<dbReference type="GO" id="GO:0004867">
    <property type="term" value="F:serine-type endopeptidase inhibitor activity"/>
    <property type="evidence" value="ECO:0007669"/>
    <property type="project" value="UniProtKB-KW"/>
</dbReference>
<dbReference type="AlphaFoldDB" id="A0AAU8FLB1"/>
<keyword evidence="2" id="KW-0722">Serine protease inhibitor</keyword>
<sequence>MTNYPVSKSVLKIALTMACLACKEDAPEPLNCPDIYRPVCGSNGITYGNSCEAESHGIVSYTNGKCL</sequence>
<accession>A0AAU8FLB1</accession>
<protein>
    <submittedName>
        <fullName evidence="2">Kazal-type serine protease inhibitor family protein</fullName>
    </submittedName>
</protein>
<dbReference type="SUPFAM" id="SSF100895">
    <property type="entry name" value="Kazal-type serine protease inhibitors"/>
    <property type="match status" value="1"/>
</dbReference>
<dbReference type="Pfam" id="PF00050">
    <property type="entry name" value="Kazal_1"/>
    <property type="match status" value="1"/>
</dbReference>